<dbReference type="GO" id="GO:0000270">
    <property type="term" value="P:peptidoglycan metabolic process"/>
    <property type="evidence" value="ECO:0007669"/>
    <property type="project" value="TreeGrafter"/>
</dbReference>
<evidence type="ECO:0000313" key="4">
    <source>
        <dbReference type="Proteomes" id="UP000288623"/>
    </source>
</evidence>
<comment type="caution">
    <text evidence="3">The sequence shown here is derived from an EMBL/GenBank/DDBJ whole genome shotgun (WGS) entry which is preliminary data.</text>
</comment>
<keyword evidence="1" id="KW-0472">Membrane</keyword>
<name>A0A433RVH7_9BACL</name>
<protein>
    <recommendedName>
        <fullName evidence="2">DUF218 domain-containing protein</fullName>
    </recommendedName>
</protein>
<sequence>MWWATAILLAIFIIVYWLEPRRFVNVYVFGIVFGWCSLIGLVWVLPDILSESPIVVQFYYVLLFAIIPLSLLVISFLTFFNGKILLEKEGRRPRNLLFSSIGVIIVGMVIWFLYNSIIRDLTPTDEIVFLYVAGLVGYGLYLFTSTTLYAILYHYRPILYKPDFIIVLGSGLIGKKVPPLLASRINQAVEEWRKNPSATIIMSGGQGADELVSEAEAMRDYALAHHEDLDEGKVLIENKSTTTYENFLFSKRMMDDLKDTYRIVFVTNNFHVFRASLYARKLKLAGQGVGSKTATYYLANAFTREYIGLVVMTKKIHIVFFILWTLCMAVLYRAYS</sequence>
<dbReference type="AlphaFoldDB" id="A0A433RVH7"/>
<dbReference type="Proteomes" id="UP000288623">
    <property type="component" value="Unassembled WGS sequence"/>
</dbReference>
<dbReference type="Pfam" id="PF02698">
    <property type="entry name" value="DUF218"/>
    <property type="match status" value="1"/>
</dbReference>
<dbReference type="InterPro" id="IPR014729">
    <property type="entry name" value="Rossmann-like_a/b/a_fold"/>
</dbReference>
<dbReference type="GO" id="GO:0043164">
    <property type="term" value="P:Gram-negative-bacterium-type cell wall biogenesis"/>
    <property type="evidence" value="ECO:0007669"/>
    <property type="project" value="TreeGrafter"/>
</dbReference>
<accession>A0A433RVH7</accession>
<feature type="transmembrane region" description="Helical" evidence="1">
    <location>
        <begin position="96"/>
        <end position="117"/>
    </location>
</feature>
<feature type="transmembrane region" description="Helical" evidence="1">
    <location>
        <begin position="316"/>
        <end position="335"/>
    </location>
</feature>
<dbReference type="CDD" id="cd06259">
    <property type="entry name" value="YdcF-like"/>
    <property type="match status" value="1"/>
</dbReference>
<feature type="transmembrane region" description="Helical" evidence="1">
    <location>
        <begin position="129"/>
        <end position="152"/>
    </location>
</feature>
<dbReference type="InterPro" id="IPR003848">
    <property type="entry name" value="DUF218"/>
</dbReference>
<keyword evidence="1" id="KW-1133">Transmembrane helix</keyword>
<gene>
    <name evidence="3" type="ORF">QI30_06670</name>
</gene>
<organism evidence="3 4">
    <name type="scientific">Candidatus Kurthia intestinigallinarum</name>
    <dbReference type="NCBI Taxonomy" id="1562256"/>
    <lineage>
        <taxon>Bacteria</taxon>
        <taxon>Bacillati</taxon>
        <taxon>Bacillota</taxon>
        <taxon>Bacilli</taxon>
        <taxon>Bacillales</taxon>
        <taxon>Caryophanaceae</taxon>
        <taxon>Kurthia</taxon>
    </lineage>
</organism>
<feature type="transmembrane region" description="Helical" evidence="1">
    <location>
        <begin position="58"/>
        <end position="80"/>
    </location>
</feature>
<dbReference type="InterPro" id="IPR051599">
    <property type="entry name" value="Cell_Envelope_Assoc"/>
</dbReference>
<proteinExistence type="predicted"/>
<dbReference type="EMBL" id="JTFC01000026">
    <property type="protein sequence ID" value="RUS57259.1"/>
    <property type="molecule type" value="Genomic_DNA"/>
</dbReference>
<dbReference type="PANTHER" id="PTHR30336:SF18">
    <property type="entry name" value="MEMBRANE PROTEIN"/>
    <property type="match status" value="1"/>
</dbReference>
<keyword evidence="4" id="KW-1185">Reference proteome</keyword>
<dbReference type="Gene3D" id="3.40.50.620">
    <property type="entry name" value="HUPs"/>
    <property type="match status" value="1"/>
</dbReference>
<keyword evidence="1" id="KW-0812">Transmembrane</keyword>
<feature type="domain" description="DUF218" evidence="2">
    <location>
        <begin position="163"/>
        <end position="308"/>
    </location>
</feature>
<evidence type="ECO:0000313" key="3">
    <source>
        <dbReference type="EMBL" id="RUS57259.1"/>
    </source>
</evidence>
<dbReference type="OrthoDB" id="9782395at2"/>
<dbReference type="PANTHER" id="PTHR30336">
    <property type="entry name" value="INNER MEMBRANE PROTEIN, PROBABLE PERMEASE"/>
    <property type="match status" value="1"/>
</dbReference>
<reference evidence="3 4" key="1">
    <citation type="submission" date="2014-11" db="EMBL/GenBank/DDBJ databases">
        <title>Genome sequence and analysis of novel Kurthia sp.</title>
        <authorList>
            <person name="Lawson J.N."/>
            <person name="Gonzalez J.E."/>
            <person name="Rinauldi L."/>
            <person name="Xuan Z."/>
            <person name="Firman A."/>
            <person name="Shaddox L."/>
            <person name="Trudeau A."/>
            <person name="Shah S."/>
            <person name="Reiman D."/>
        </authorList>
    </citation>
    <scope>NUCLEOTIDE SEQUENCE [LARGE SCALE GENOMIC DNA]</scope>
    <source>
        <strain evidence="3 4">3B1D</strain>
    </source>
</reference>
<evidence type="ECO:0000256" key="1">
    <source>
        <dbReference type="SAM" id="Phobius"/>
    </source>
</evidence>
<feature type="transmembrane region" description="Helical" evidence="1">
    <location>
        <begin position="26"/>
        <end position="46"/>
    </location>
</feature>
<evidence type="ECO:0000259" key="2">
    <source>
        <dbReference type="Pfam" id="PF02698"/>
    </source>
</evidence>
<dbReference type="GO" id="GO:0005886">
    <property type="term" value="C:plasma membrane"/>
    <property type="evidence" value="ECO:0007669"/>
    <property type="project" value="TreeGrafter"/>
</dbReference>
<dbReference type="RefSeq" id="WP_126990159.1">
    <property type="nucleotide sequence ID" value="NZ_JTFC01000026.1"/>
</dbReference>